<name>A0ABY5PZP2_9ACTN</name>
<gene>
    <name evidence="1" type="ORF">NRK68_17825</name>
</gene>
<dbReference type="PANTHER" id="PTHR43845:SF1">
    <property type="entry name" value="BLR5969 PROTEIN"/>
    <property type="match status" value="1"/>
</dbReference>
<dbReference type="Proteomes" id="UP001057738">
    <property type="component" value="Chromosome"/>
</dbReference>
<reference evidence="1" key="1">
    <citation type="submission" date="2022-08" db="EMBL/GenBank/DDBJ databases">
        <authorList>
            <person name="Tian L."/>
        </authorList>
    </citation>
    <scope>NUCLEOTIDE SEQUENCE</scope>
    <source>
        <strain evidence="1">CM253</strain>
    </source>
</reference>
<dbReference type="RefSeq" id="WP_257856198.1">
    <property type="nucleotide sequence ID" value="NZ_CP102514.1"/>
</dbReference>
<dbReference type="GeneID" id="95575346"/>
<dbReference type="InterPro" id="IPR042099">
    <property type="entry name" value="ANL_N_sf"/>
</dbReference>
<protein>
    <submittedName>
        <fullName evidence="1">Phenylacetate--CoA ligase family protein</fullName>
    </submittedName>
</protein>
<dbReference type="SUPFAM" id="SSF56801">
    <property type="entry name" value="Acetyl-CoA synthetase-like"/>
    <property type="match status" value="1"/>
</dbReference>
<dbReference type="PANTHER" id="PTHR43845">
    <property type="entry name" value="BLR5969 PROTEIN"/>
    <property type="match status" value="1"/>
</dbReference>
<keyword evidence="2" id="KW-1185">Reference proteome</keyword>
<dbReference type="GO" id="GO:0016874">
    <property type="term" value="F:ligase activity"/>
    <property type="evidence" value="ECO:0007669"/>
    <property type="project" value="UniProtKB-KW"/>
</dbReference>
<organism evidence="1 2">
    <name type="scientific">Streptomyces yangpuensis</name>
    <dbReference type="NCBI Taxonomy" id="1648182"/>
    <lineage>
        <taxon>Bacteria</taxon>
        <taxon>Bacillati</taxon>
        <taxon>Actinomycetota</taxon>
        <taxon>Actinomycetes</taxon>
        <taxon>Kitasatosporales</taxon>
        <taxon>Streptomycetaceae</taxon>
        <taxon>Streptomyces</taxon>
    </lineage>
</organism>
<accession>A0ABY5PZP2</accession>
<evidence type="ECO:0000313" key="1">
    <source>
        <dbReference type="EMBL" id="UUY48890.1"/>
    </source>
</evidence>
<proteinExistence type="predicted"/>
<evidence type="ECO:0000313" key="2">
    <source>
        <dbReference type="Proteomes" id="UP001057738"/>
    </source>
</evidence>
<dbReference type="Gene3D" id="3.40.50.12780">
    <property type="entry name" value="N-terminal domain of ligase-like"/>
    <property type="match status" value="1"/>
</dbReference>
<sequence length="622" mass="67773">MRRTAATHTYDEDMTMRHYPTDLLLAVEHVERALASGALAPLDARLRHAGVTDPLRRFDSGRLFEGLDRLLGGVCQYPWQPLTDRDDVLELGPAGTVVLDDGRAEATLRGLLLAWALGNRVTLRSARPQLWEQVMTALREAGVPLPPGQVTGPGAEAPGEPLDVPALPDGADLAVDCRAGWTQGLFRLRHLPGVSLDQARSEDHDERAGRLAARLRYLVARARRTPYYRELPDITGDGDLTALPVLEKAALEAHSLPASRDLSSGDPASGEVLRSGATSGEPRYIVYSRTDWDNMVREAVPMLYALGLEPGDRVINTLFGGGMYGGLTTTFSELSRMPVESYATAQFVTVDDLLMLTGRFDANVILGMPALILPLLRDAKKRRPELRVEKVIYGGTPMTETDKTWLRQELGARVVSSILAANDGAQLGYQCGFLGGTVHHVNDDYNLIEVVDEAGRPVPDGTTGELLVTGLQKFEGPLIRYRIGDMGRTYEHRCACGVSGRVLEYLGRSDGLVRFKGETVLYGEVFDALAPFGVSQLQIEVATEGSREILTLRTEAPSPPDTGAVRELLVEAFPVLGGYQDFDAALDAYELRIDSLAEGGLPRNTVSGKVKNVIDRRLEGVR</sequence>
<keyword evidence="1" id="KW-0436">Ligase</keyword>
<dbReference type="EMBL" id="CP102514">
    <property type="protein sequence ID" value="UUY48890.1"/>
    <property type="molecule type" value="Genomic_DNA"/>
</dbReference>